<dbReference type="EMBL" id="JAWDGP010005718">
    <property type="protein sequence ID" value="KAK3753167.1"/>
    <property type="molecule type" value="Genomic_DNA"/>
</dbReference>
<protein>
    <submittedName>
        <fullName evidence="1">Uncharacterized protein</fullName>
    </submittedName>
</protein>
<sequence length="152" mass="16618">MASDSCLRRVDQTWARTVHCMPACQLSRGHKTSEAGTADMSRMEIAHCGGTRVAVHLVRGERSHRGQVWCGNGILYDVDVGLNVAGQCWRLELASGCVIWLTRQARRAVQSLGVRPRDSEIAAADGKDGFSSLPRHGRAGRGGKRRFDICAM</sequence>
<organism evidence="1 2">
    <name type="scientific">Elysia crispata</name>
    <name type="common">lettuce slug</name>
    <dbReference type="NCBI Taxonomy" id="231223"/>
    <lineage>
        <taxon>Eukaryota</taxon>
        <taxon>Metazoa</taxon>
        <taxon>Spiralia</taxon>
        <taxon>Lophotrochozoa</taxon>
        <taxon>Mollusca</taxon>
        <taxon>Gastropoda</taxon>
        <taxon>Heterobranchia</taxon>
        <taxon>Euthyneura</taxon>
        <taxon>Panpulmonata</taxon>
        <taxon>Sacoglossa</taxon>
        <taxon>Placobranchoidea</taxon>
        <taxon>Plakobranchidae</taxon>
        <taxon>Elysia</taxon>
    </lineage>
</organism>
<evidence type="ECO:0000313" key="2">
    <source>
        <dbReference type="Proteomes" id="UP001283361"/>
    </source>
</evidence>
<accession>A0AAE1D273</accession>
<comment type="caution">
    <text evidence="1">The sequence shown here is derived from an EMBL/GenBank/DDBJ whole genome shotgun (WGS) entry which is preliminary data.</text>
</comment>
<proteinExistence type="predicted"/>
<evidence type="ECO:0000313" key="1">
    <source>
        <dbReference type="EMBL" id="KAK3753167.1"/>
    </source>
</evidence>
<dbReference type="AlphaFoldDB" id="A0AAE1D273"/>
<name>A0AAE1D273_9GAST</name>
<reference evidence="1" key="1">
    <citation type="journal article" date="2023" name="G3 (Bethesda)">
        <title>A reference genome for the long-term kleptoplast-retaining sea slug Elysia crispata morphotype clarki.</title>
        <authorList>
            <person name="Eastman K.E."/>
            <person name="Pendleton A.L."/>
            <person name="Shaikh M.A."/>
            <person name="Suttiyut T."/>
            <person name="Ogas R."/>
            <person name="Tomko P."/>
            <person name="Gavelis G."/>
            <person name="Widhalm J.R."/>
            <person name="Wisecaver J.H."/>
        </authorList>
    </citation>
    <scope>NUCLEOTIDE SEQUENCE</scope>
    <source>
        <strain evidence="1">ECLA1</strain>
    </source>
</reference>
<gene>
    <name evidence="1" type="ORF">RRG08_024443</name>
</gene>
<dbReference type="Proteomes" id="UP001283361">
    <property type="component" value="Unassembled WGS sequence"/>
</dbReference>
<keyword evidence="2" id="KW-1185">Reference proteome</keyword>